<dbReference type="Proteomes" id="UP000030021">
    <property type="component" value="Unassembled WGS sequence"/>
</dbReference>
<reference evidence="2 3" key="1">
    <citation type="submission" date="2013-01" db="EMBL/GenBank/DDBJ databases">
        <authorList>
            <person name="Fiebig A."/>
            <person name="Goeker M."/>
            <person name="Klenk H.-P.P."/>
        </authorList>
    </citation>
    <scope>NUCLEOTIDE SEQUENCE [LARGE SCALE GENOMIC DNA]</scope>
    <source>
        <strain evidence="2 3">DSM 17069</strain>
    </source>
</reference>
<sequence length="129" mass="13694">MRLFSLSLAALALSATTAAAEFTISFEWGDIPSCRTGNPNTVGSPAFVLRGVPAGTTSIEFTLKDRDAPNYSHGGGRLKVGSDGKLPFGAFKYKSPCPPGGVHTYVWTATARADRKVLARATATRKYPE</sequence>
<evidence type="ECO:0000313" key="3">
    <source>
        <dbReference type="Proteomes" id="UP000030021"/>
    </source>
</evidence>
<dbReference type="Gene3D" id="3.90.280.10">
    <property type="entry name" value="PEBP-like"/>
    <property type="match status" value="1"/>
</dbReference>
<dbReference type="PATRIC" id="fig|1288298.3.peg.2440"/>
<dbReference type="SUPFAM" id="SSF49777">
    <property type="entry name" value="PEBP-like"/>
    <property type="match status" value="1"/>
</dbReference>
<dbReference type="eggNOG" id="ENOG5032XIT">
    <property type="taxonomic scope" value="Bacteria"/>
</dbReference>
<dbReference type="Pfam" id="PF01161">
    <property type="entry name" value="PBP"/>
    <property type="match status" value="1"/>
</dbReference>
<dbReference type="InterPro" id="IPR036610">
    <property type="entry name" value="PEBP-like_sf"/>
</dbReference>
<dbReference type="AlphaFoldDB" id="A0A0A0HL77"/>
<dbReference type="OrthoDB" id="9797506at2"/>
<gene>
    <name evidence="2" type="ORF">rosmuc_02428</name>
</gene>
<comment type="caution">
    <text evidence="2">The sequence shown here is derived from an EMBL/GenBank/DDBJ whole genome shotgun (WGS) entry which is preliminary data.</text>
</comment>
<accession>A0A0A0HL77</accession>
<evidence type="ECO:0000313" key="2">
    <source>
        <dbReference type="EMBL" id="KGM87691.1"/>
    </source>
</evidence>
<dbReference type="RefSeq" id="WP_037273616.1">
    <property type="nucleotide sequence ID" value="NZ_KN293980.1"/>
</dbReference>
<dbReference type="STRING" id="215743.ROSMUCSMR3_03114"/>
<evidence type="ECO:0000256" key="1">
    <source>
        <dbReference type="SAM" id="SignalP"/>
    </source>
</evidence>
<feature type="signal peptide" evidence="1">
    <location>
        <begin position="1"/>
        <end position="20"/>
    </location>
</feature>
<dbReference type="EMBL" id="AONH01000013">
    <property type="protein sequence ID" value="KGM87691.1"/>
    <property type="molecule type" value="Genomic_DNA"/>
</dbReference>
<name>A0A0A0HL77_9RHOB</name>
<dbReference type="InterPro" id="IPR008914">
    <property type="entry name" value="PEBP"/>
</dbReference>
<proteinExistence type="predicted"/>
<keyword evidence="1" id="KW-0732">Signal</keyword>
<protein>
    <submittedName>
        <fullName evidence="2">Phospholipid-binding protein</fullName>
    </submittedName>
</protein>
<feature type="chain" id="PRO_5001963318" evidence="1">
    <location>
        <begin position="21"/>
        <end position="129"/>
    </location>
</feature>
<dbReference type="HOGENOM" id="CLU_2012841_0_0_5"/>
<organism evidence="2 3">
    <name type="scientific">Roseovarius mucosus DSM 17069</name>
    <dbReference type="NCBI Taxonomy" id="1288298"/>
    <lineage>
        <taxon>Bacteria</taxon>
        <taxon>Pseudomonadati</taxon>
        <taxon>Pseudomonadota</taxon>
        <taxon>Alphaproteobacteria</taxon>
        <taxon>Rhodobacterales</taxon>
        <taxon>Roseobacteraceae</taxon>
        <taxon>Roseovarius</taxon>
    </lineage>
</organism>